<dbReference type="EMBL" id="JBHSMD010000002">
    <property type="protein sequence ID" value="MFC5493472.1"/>
    <property type="molecule type" value="Genomic_DNA"/>
</dbReference>
<dbReference type="Pfam" id="PF13458">
    <property type="entry name" value="Peripla_BP_6"/>
    <property type="match status" value="1"/>
</dbReference>
<evidence type="ECO:0000259" key="3">
    <source>
        <dbReference type="Pfam" id="PF13458"/>
    </source>
</evidence>
<evidence type="ECO:0000313" key="4">
    <source>
        <dbReference type="EMBL" id="MFC5493472.1"/>
    </source>
</evidence>
<comment type="similarity">
    <text evidence="1">Belongs to the leucine-binding protein family.</text>
</comment>
<keyword evidence="2" id="KW-0732">Signal</keyword>
<dbReference type="InterPro" id="IPR028081">
    <property type="entry name" value="Leu-bd"/>
</dbReference>
<sequence length="364" mass="36432">MLDLTRRAVVAGGGTAAVLVGVPALAATTPALSVGVLTTGNSSRPGSAAKLLGGLSAGFAAAGVPASLTERPVAFGYAGAAAAATELAAAGAQVVVASVSTIAARQVAAACAAAGVGLVVANVGAQLVDEPLPGAVQTSLQHWQSSLRMGEWAAGHLGRSLFSIVSAPDAGYDTVFAVRRGFTSAGGRFLGFELTHGADSGTVEQAARAAKRSGADVVAISATGSRAEQILQACRAVGLRAEVVLDSLAADALGRRAGAAWSVASWARGADPFATLGRDAALLVAEGQQRLAGRGWDRLGDILAGRKVGSLLVDRDLRTVSKPLVVRHAASVVASRPAVRGVPASMRTIDPDQVAGYTNEYLAT</sequence>
<organism evidence="4 5">
    <name type="scientific">Nocardioides caricicola</name>
    <dbReference type="NCBI Taxonomy" id="634770"/>
    <lineage>
        <taxon>Bacteria</taxon>
        <taxon>Bacillati</taxon>
        <taxon>Actinomycetota</taxon>
        <taxon>Actinomycetes</taxon>
        <taxon>Propionibacteriales</taxon>
        <taxon>Nocardioidaceae</taxon>
        <taxon>Nocardioides</taxon>
    </lineage>
</organism>
<dbReference type="Gene3D" id="3.40.50.2300">
    <property type="match status" value="2"/>
</dbReference>
<comment type="caution">
    <text evidence="4">The sequence shown here is derived from an EMBL/GenBank/DDBJ whole genome shotgun (WGS) entry which is preliminary data.</text>
</comment>
<reference evidence="5" key="1">
    <citation type="journal article" date="2019" name="Int. J. Syst. Evol. Microbiol.">
        <title>The Global Catalogue of Microorganisms (GCM) 10K type strain sequencing project: providing services to taxonomists for standard genome sequencing and annotation.</title>
        <authorList>
            <consortium name="The Broad Institute Genomics Platform"/>
            <consortium name="The Broad Institute Genome Sequencing Center for Infectious Disease"/>
            <person name="Wu L."/>
            <person name="Ma J."/>
        </authorList>
    </citation>
    <scope>NUCLEOTIDE SEQUENCE [LARGE SCALE GENOMIC DNA]</scope>
    <source>
        <strain evidence="5">KACC 13778</strain>
    </source>
</reference>
<dbReference type="PROSITE" id="PS51318">
    <property type="entry name" value="TAT"/>
    <property type="match status" value="1"/>
</dbReference>
<dbReference type="InterPro" id="IPR028082">
    <property type="entry name" value="Peripla_BP_I"/>
</dbReference>
<accession>A0ABW0N3I0</accession>
<protein>
    <submittedName>
        <fullName evidence="4">ABC transporter substrate-binding protein</fullName>
    </submittedName>
</protein>
<proteinExistence type="inferred from homology"/>
<evidence type="ECO:0000313" key="5">
    <source>
        <dbReference type="Proteomes" id="UP001595956"/>
    </source>
</evidence>
<dbReference type="RefSeq" id="WP_345172619.1">
    <property type="nucleotide sequence ID" value="NZ_BAABFQ010000003.1"/>
</dbReference>
<evidence type="ECO:0000256" key="1">
    <source>
        <dbReference type="ARBA" id="ARBA00010062"/>
    </source>
</evidence>
<dbReference type="InterPro" id="IPR006311">
    <property type="entry name" value="TAT_signal"/>
</dbReference>
<name>A0ABW0N3I0_9ACTN</name>
<dbReference type="SUPFAM" id="SSF53822">
    <property type="entry name" value="Periplasmic binding protein-like I"/>
    <property type="match status" value="1"/>
</dbReference>
<gene>
    <name evidence="4" type="ORF">ACFPKY_10180</name>
</gene>
<dbReference type="Proteomes" id="UP001595956">
    <property type="component" value="Unassembled WGS sequence"/>
</dbReference>
<evidence type="ECO:0000256" key="2">
    <source>
        <dbReference type="ARBA" id="ARBA00022729"/>
    </source>
</evidence>
<feature type="domain" description="Leucine-binding protein" evidence="3">
    <location>
        <begin position="35"/>
        <end position="252"/>
    </location>
</feature>
<keyword evidence="5" id="KW-1185">Reference proteome</keyword>